<evidence type="ECO:0000313" key="2">
    <source>
        <dbReference type="Proteomes" id="UP000594364"/>
    </source>
</evidence>
<proteinExistence type="predicted"/>
<dbReference type="Proteomes" id="UP000594364">
    <property type="component" value="Chromosome 6"/>
</dbReference>
<dbReference type="Pfam" id="PF11937">
    <property type="entry name" value="DUF3455"/>
    <property type="match status" value="1"/>
</dbReference>
<dbReference type="AlphaFoldDB" id="A0A7U3Q2P9"/>
<organism evidence="1 2">
    <name type="scientific">Epichloe festucae (strain Fl1)</name>
    <dbReference type="NCBI Taxonomy" id="877507"/>
    <lineage>
        <taxon>Eukaryota</taxon>
        <taxon>Fungi</taxon>
        <taxon>Dikarya</taxon>
        <taxon>Ascomycota</taxon>
        <taxon>Pezizomycotina</taxon>
        <taxon>Sordariomycetes</taxon>
        <taxon>Hypocreomycetidae</taxon>
        <taxon>Hypocreales</taxon>
        <taxon>Clavicipitaceae</taxon>
        <taxon>Epichloe</taxon>
    </lineage>
</organism>
<name>A0A7U3Q2P9_EPIFF</name>
<keyword evidence="2" id="KW-1185">Reference proteome</keyword>
<sequence length="262" mass="27452">MRPSTIVTATLALAANAAPTTFPLLDLKDNPVSALDGLSGYFNLIASKVQAAKALSSLPTCDLSKARMPVGVDGLPAPDDGTKVRHVAVGRGTQNYTCDPNNESVAPKAAGAVATLFNASCLAALHPDVLSRMPAMAVHFKLEEDTEKLGPSAMAKSGLHYFTDGSTPHFDMDTPKEAIAQVDCTKDGSSNAPATAAVGQLGEKAVAWLRLATKSGTTGDIKHVYRVDTAGGSPPATCKDMPAKFQVEYAAVYWFWQGSSRE</sequence>
<evidence type="ECO:0008006" key="3">
    <source>
        <dbReference type="Google" id="ProtNLM"/>
    </source>
</evidence>
<reference evidence="1 2" key="1">
    <citation type="journal article" date="2018" name="PLoS Genet.">
        <title>Repeat elements organise 3D genome structure and mediate transcription in the filamentous fungus Epichloe festucae.</title>
        <authorList>
            <person name="Winter D.J."/>
            <person name="Ganley A.R.D."/>
            <person name="Young C.A."/>
            <person name="Liachko I."/>
            <person name="Schardl C.L."/>
            <person name="Dupont P.Y."/>
            <person name="Berry D."/>
            <person name="Ram A."/>
            <person name="Scott B."/>
            <person name="Cox M.P."/>
        </authorList>
    </citation>
    <scope>NUCLEOTIDE SEQUENCE [LARGE SCALE GENOMIC DNA]</scope>
    <source>
        <strain evidence="1 2">Fl1</strain>
    </source>
</reference>
<accession>A0A7U3Q2P9</accession>
<dbReference type="InterPro" id="IPR021851">
    <property type="entry name" value="DUF3455"/>
</dbReference>
<gene>
    <name evidence="1" type="ORF">C2857_002104</name>
</gene>
<dbReference type="OrthoDB" id="1859733at2759"/>
<dbReference type="PANTHER" id="PTHR35567:SF1">
    <property type="entry name" value="CONSERVED FUNGAL PROTEIN (AFU_ORTHOLOGUE AFUA_1G14230)"/>
    <property type="match status" value="1"/>
</dbReference>
<protein>
    <recommendedName>
        <fullName evidence="3">Malate dehydrogenase</fullName>
    </recommendedName>
</protein>
<dbReference type="EMBL" id="CP031390">
    <property type="protein sequence ID" value="QPH17281.1"/>
    <property type="molecule type" value="Genomic_DNA"/>
</dbReference>
<evidence type="ECO:0000313" key="1">
    <source>
        <dbReference type="EMBL" id="QPH17281.1"/>
    </source>
</evidence>
<dbReference type="PANTHER" id="PTHR35567">
    <property type="entry name" value="MALATE DEHYDROGENASE (AFU_ORTHOLOGUE AFUA_2G13800)"/>
    <property type="match status" value="1"/>
</dbReference>